<reference evidence="7" key="1">
    <citation type="journal article" date="2020" name="Stud. Mycol.">
        <title>101 Dothideomycetes genomes: a test case for predicting lifestyles and emergence of pathogens.</title>
        <authorList>
            <person name="Haridas S."/>
            <person name="Albert R."/>
            <person name="Binder M."/>
            <person name="Bloem J."/>
            <person name="Labutti K."/>
            <person name="Salamov A."/>
            <person name="Andreopoulos B."/>
            <person name="Baker S."/>
            <person name="Barry K."/>
            <person name="Bills G."/>
            <person name="Bluhm B."/>
            <person name="Cannon C."/>
            <person name="Castanera R."/>
            <person name="Culley D."/>
            <person name="Daum C."/>
            <person name="Ezra D."/>
            <person name="Gonzalez J."/>
            <person name="Henrissat B."/>
            <person name="Kuo A."/>
            <person name="Liang C."/>
            <person name="Lipzen A."/>
            <person name="Lutzoni F."/>
            <person name="Magnuson J."/>
            <person name="Mondo S."/>
            <person name="Nolan M."/>
            <person name="Ohm R."/>
            <person name="Pangilinan J."/>
            <person name="Park H.-J."/>
            <person name="Ramirez L."/>
            <person name="Alfaro M."/>
            <person name="Sun H."/>
            <person name="Tritt A."/>
            <person name="Yoshinaga Y."/>
            <person name="Zwiers L.-H."/>
            <person name="Turgeon B."/>
            <person name="Goodwin S."/>
            <person name="Spatafora J."/>
            <person name="Crous P."/>
            <person name="Grigoriev I."/>
        </authorList>
    </citation>
    <scope>NUCLEOTIDE SEQUENCE</scope>
    <source>
        <strain evidence="7">CBS 269.34</strain>
    </source>
</reference>
<gene>
    <name evidence="7" type="ORF">BU16DRAFT_521544</name>
</gene>
<keyword evidence="3 4" id="KW-0268">Exocytosis</keyword>
<evidence type="ECO:0000313" key="7">
    <source>
        <dbReference type="EMBL" id="KAF2502897.1"/>
    </source>
</evidence>
<dbReference type="PANTHER" id="PTHR13043">
    <property type="entry name" value="EXOCYST COMPLEX COMPONENT SEC5"/>
    <property type="match status" value="1"/>
</dbReference>
<evidence type="ECO:0000256" key="5">
    <source>
        <dbReference type="SAM" id="MobiDB-lite"/>
    </source>
</evidence>
<dbReference type="GO" id="GO:0006893">
    <property type="term" value="P:Golgi to plasma membrane transport"/>
    <property type="evidence" value="ECO:0007669"/>
    <property type="project" value="UniProtKB-UniRule"/>
</dbReference>
<dbReference type="EMBL" id="MU004181">
    <property type="protein sequence ID" value="KAF2502897.1"/>
    <property type="molecule type" value="Genomic_DNA"/>
</dbReference>
<feature type="compositionally biased region" description="Polar residues" evidence="5">
    <location>
        <begin position="203"/>
        <end position="221"/>
    </location>
</feature>
<dbReference type="GO" id="GO:0000145">
    <property type="term" value="C:exocyst"/>
    <property type="evidence" value="ECO:0007669"/>
    <property type="project" value="UniProtKB-UniRule"/>
</dbReference>
<accession>A0A6A6RHG5</accession>
<comment type="function">
    <text evidence="4">Component of the exocyst complex involved in the docking of exocytic vesicles with fusion sites on the plasma membrane.</text>
</comment>
<keyword evidence="4" id="KW-0653">Protein transport</keyword>
<dbReference type="OrthoDB" id="26242at2759"/>
<name>A0A6A6RHG5_9PEZI</name>
<organism evidence="7 8">
    <name type="scientific">Lophium mytilinum</name>
    <dbReference type="NCBI Taxonomy" id="390894"/>
    <lineage>
        <taxon>Eukaryota</taxon>
        <taxon>Fungi</taxon>
        <taxon>Dikarya</taxon>
        <taxon>Ascomycota</taxon>
        <taxon>Pezizomycotina</taxon>
        <taxon>Dothideomycetes</taxon>
        <taxon>Pleosporomycetidae</taxon>
        <taxon>Mytilinidiales</taxon>
        <taxon>Mytilinidiaceae</taxon>
        <taxon>Lophium</taxon>
    </lineage>
</organism>
<comment type="subunit">
    <text evidence="4">Component of the exocyst complex.</text>
</comment>
<keyword evidence="2 4" id="KW-0813">Transport</keyword>
<dbReference type="InterPro" id="IPR039481">
    <property type="entry name" value="EXOC2/Sec5_N_dom"/>
</dbReference>
<evidence type="ECO:0000313" key="8">
    <source>
        <dbReference type="Proteomes" id="UP000799750"/>
    </source>
</evidence>
<protein>
    <recommendedName>
        <fullName evidence="4">Exocyst complex component SEC5</fullName>
    </recommendedName>
</protein>
<dbReference type="Pfam" id="PF15469">
    <property type="entry name" value="Sec5"/>
    <property type="match status" value="1"/>
</dbReference>
<proteinExistence type="inferred from homology"/>
<dbReference type="GO" id="GO:0006887">
    <property type="term" value="P:exocytosis"/>
    <property type="evidence" value="ECO:0007669"/>
    <property type="project" value="UniProtKB-KW"/>
</dbReference>
<dbReference type="InterPro" id="IPR029175">
    <property type="entry name" value="EXOC2/Sec5"/>
</dbReference>
<comment type="similarity">
    <text evidence="1 4">Belongs to the SEC5 family.</text>
</comment>
<dbReference type="GO" id="GO:0015031">
    <property type="term" value="P:protein transport"/>
    <property type="evidence" value="ECO:0007669"/>
    <property type="project" value="UniProtKB-KW"/>
</dbReference>
<feature type="region of interest" description="Disordered" evidence="5">
    <location>
        <begin position="184"/>
        <end position="229"/>
    </location>
</feature>
<evidence type="ECO:0000256" key="1">
    <source>
        <dbReference type="ARBA" id="ARBA00010578"/>
    </source>
</evidence>
<dbReference type="AlphaFoldDB" id="A0A6A6RHG5"/>
<feature type="compositionally biased region" description="Basic and acidic residues" evidence="5">
    <location>
        <begin position="184"/>
        <end position="194"/>
    </location>
</feature>
<feature type="domain" description="Exocyst complex component EXOC2/Sec5 N-terminal" evidence="6">
    <location>
        <begin position="84"/>
        <end position="1025"/>
    </location>
</feature>
<evidence type="ECO:0000259" key="6">
    <source>
        <dbReference type="Pfam" id="PF15469"/>
    </source>
</evidence>
<feature type="region of interest" description="Disordered" evidence="5">
    <location>
        <begin position="22"/>
        <end position="53"/>
    </location>
</feature>
<evidence type="ECO:0000256" key="2">
    <source>
        <dbReference type="ARBA" id="ARBA00022448"/>
    </source>
</evidence>
<dbReference type="Proteomes" id="UP000799750">
    <property type="component" value="Unassembled WGS sequence"/>
</dbReference>
<sequence length="1051" mass="117229">MAATEAKLQNYYNISTLYPSEWPAEKDVSSDDDEDLPKTSTSNPVRRSKSRYSVLERSGSYRRTLPGAEKTRDGLENLVQKDESDPLGAFPSVVQVLRQRGLPVEDDTKMRNRFLLSSTTFSPALFLSQVHNDDSTDQLLRGLDFLSRSIEKKSASLKVLVESNFERFVRAKATIDNVYNEMREQGAAEPESPKRPHSRHTSKSASHGRSTSGPLSPNLGSNKPLPSDKKKNALVKESEYGVAGIKAPLLEVAVKAEEVWGPALGGRDKEETLKAILSSMERNRALFEIGASLQDAIKRKDHETIVEDYTRARKYADDARSMVESANYHRKPLADDQVHQIIVTARMWADVDGQIDSFKRDAWRTLTGMHFNKQQAMAEDKPEAYMELISIMLELGVEENPIWFWLLSRYDFLKNKIAATCERSKVEIEILRRHLGNGEKPTLSMLALHLRSVGSQGRSGDPGKMDSAKVLEFWEHVLGSMNTLLSTQGGVLGEVVEYWDTARSFIDGKAQKNLPIGIDGSSRQHHRLSTDGVRELEKGVIELINVIREHIFSFFSDPPIDDISLLFSPLPTTPLTPKTPMSAALTPLNDSRFRFDPNSAPPPSPSRGESWEKYAFWPPYSNALSGVHYLAKILVLIGAAASEMASLRLPERSETGMRMTELLKSLVGGVRERCVSAVCVAWDLDADKVKVLEDWTRSSERRDSTNLPSRFMALQNALLGNLQKILYVSDAMSKPGSTDVVVPPSAKLLQMVRSQFVTSLYKALSGMVENAEKGRVLVDDDWDDVADELTVPAQKAVEDSSLSGIDASNQSIRLLLTLSTLAHLSMDQIPNLISIFESTFSVALTDETTAIRDSLAKIDAHLFKSYTKPIADRLAATITTGIQSPNWAPTVSRGSDRSPSPYVYEVLLDLVIVHTEVSTTANPLTGRILKFLFEHISVCLINTFQSRQRYTLAHLMQATLDVEFLAQTLSTYTTEKAAEVQTEIYQVLDQRTDNEARVKLQNELPSLRLILKRLREGTRSQFACFRRPKRGTVVDGRPASRGISIVSRGRD</sequence>
<dbReference type="PANTHER" id="PTHR13043:SF1">
    <property type="entry name" value="EXOCYST COMPLEX COMPONENT 2"/>
    <property type="match status" value="1"/>
</dbReference>
<evidence type="ECO:0000256" key="4">
    <source>
        <dbReference type="RuleBase" id="RU365069"/>
    </source>
</evidence>
<evidence type="ECO:0000256" key="3">
    <source>
        <dbReference type="ARBA" id="ARBA00022483"/>
    </source>
</evidence>
<keyword evidence="8" id="KW-1185">Reference proteome</keyword>